<keyword evidence="3" id="KW-1185">Reference proteome</keyword>
<accession>A0A9D4ZR38</accession>
<dbReference type="EMBL" id="JABFUD020000001">
    <property type="protein sequence ID" value="KAI5084683.1"/>
    <property type="molecule type" value="Genomic_DNA"/>
</dbReference>
<organism evidence="2 3">
    <name type="scientific">Adiantum capillus-veneris</name>
    <name type="common">Maidenhair fern</name>
    <dbReference type="NCBI Taxonomy" id="13818"/>
    <lineage>
        <taxon>Eukaryota</taxon>
        <taxon>Viridiplantae</taxon>
        <taxon>Streptophyta</taxon>
        <taxon>Embryophyta</taxon>
        <taxon>Tracheophyta</taxon>
        <taxon>Polypodiopsida</taxon>
        <taxon>Polypodiidae</taxon>
        <taxon>Polypodiales</taxon>
        <taxon>Pteridineae</taxon>
        <taxon>Pteridaceae</taxon>
        <taxon>Vittarioideae</taxon>
        <taxon>Adiantum</taxon>
    </lineage>
</organism>
<evidence type="ECO:0000313" key="3">
    <source>
        <dbReference type="Proteomes" id="UP000886520"/>
    </source>
</evidence>
<proteinExistence type="predicted"/>
<evidence type="ECO:0000313" key="2">
    <source>
        <dbReference type="EMBL" id="KAI5084683.1"/>
    </source>
</evidence>
<dbReference type="OrthoDB" id="411615at2759"/>
<feature type="compositionally biased region" description="Basic and acidic residues" evidence="1">
    <location>
        <begin position="35"/>
        <end position="55"/>
    </location>
</feature>
<reference evidence="2" key="1">
    <citation type="submission" date="2021-01" db="EMBL/GenBank/DDBJ databases">
        <title>Adiantum capillus-veneris genome.</title>
        <authorList>
            <person name="Fang Y."/>
            <person name="Liao Q."/>
        </authorList>
    </citation>
    <scope>NUCLEOTIDE SEQUENCE</scope>
    <source>
        <strain evidence="2">H3</strain>
        <tissue evidence="2">Leaf</tissue>
    </source>
</reference>
<feature type="region of interest" description="Disordered" evidence="1">
    <location>
        <begin position="29"/>
        <end position="55"/>
    </location>
</feature>
<gene>
    <name evidence="2" type="ORF">GOP47_0000852</name>
</gene>
<dbReference type="Proteomes" id="UP000886520">
    <property type="component" value="Chromosome 1"/>
</dbReference>
<sequence>MTQIDLTKPIAASQEKPLPKWAQQLFDARNPQVHNPHEEEGGLRRSKRIEEQRRPSEHIANMALMTEIVGSVKEPASVDEAMAHPKWKEVMQSEYDMVVSRGRERYG</sequence>
<name>A0A9D4ZR38_ADICA</name>
<dbReference type="AlphaFoldDB" id="A0A9D4ZR38"/>
<protein>
    <submittedName>
        <fullName evidence="2">Uncharacterized protein</fullName>
    </submittedName>
</protein>
<evidence type="ECO:0000256" key="1">
    <source>
        <dbReference type="SAM" id="MobiDB-lite"/>
    </source>
</evidence>
<comment type="caution">
    <text evidence="2">The sequence shown here is derived from an EMBL/GenBank/DDBJ whole genome shotgun (WGS) entry which is preliminary data.</text>
</comment>